<comment type="caution">
    <text evidence="2">The sequence shown here is derived from an EMBL/GenBank/DDBJ whole genome shotgun (WGS) entry which is preliminary data.</text>
</comment>
<dbReference type="EMBL" id="BPLR01014449">
    <property type="protein sequence ID" value="GIY68828.1"/>
    <property type="molecule type" value="Genomic_DNA"/>
</dbReference>
<feature type="compositionally biased region" description="Basic and acidic residues" evidence="1">
    <location>
        <begin position="47"/>
        <end position="57"/>
    </location>
</feature>
<evidence type="ECO:0000256" key="1">
    <source>
        <dbReference type="SAM" id="MobiDB-lite"/>
    </source>
</evidence>
<protein>
    <submittedName>
        <fullName evidence="2">Uncharacterized protein</fullName>
    </submittedName>
</protein>
<dbReference type="AlphaFoldDB" id="A0AAV4VFE1"/>
<accession>A0AAV4VFE1</accession>
<evidence type="ECO:0000313" key="3">
    <source>
        <dbReference type="Proteomes" id="UP001054945"/>
    </source>
</evidence>
<keyword evidence="3" id="KW-1185">Reference proteome</keyword>
<dbReference type="Proteomes" id="UP001054945">
    <property type="component" value="Unassembled WGS sequence"/>
</dbReference>
<gene>
    <name evidence="2" type="ORF">CEXT_272901</name>
</gene>
<name>A0AAV4VFE1_CAEEX</name>
<evidence type="ECO:0000313" key="2">
    <source>
        <dbReference type="EMBL" id="GIY68828.1"/>
    </source>
</evidence>
<sequence length="106" mass="12356">MKYGVLPPWVLLESEGRIKRRSSLQLLRPRWDEGPVALLPISAKPRNYNERRRDPSGKRGGKPRISFGQNQFPDLDELTTLPLDSGKRRGDIMFFYYHYSDAHVSR</sequence>
<feature type="region of interest" description="Disordered" evidence="1">
    <location>
        <begin position="42"/>
        <end position="70"/>
    </location>
</feature>
<proteinExistence type="predicted"/>
<organism evidence="2 3">
    <name type="scientific">Caerostris extrusa</name>
    <name type="common">Bark spider</name>
    <name type="synonym">Caerostris bankana</name>
    <dbReference type="NCBI Taxonomy" id="172846"/>
    <lineage>
        <taxon>Eukaryota</taxon>
        <taxon>Metazoa</taxon>
        <taxon>Ecdysozoa</taxon>
        <taxon>Arthropoda</taxon>
        <taxon>Chelicerata</taxon>
        <taxon>Arachnida</taxon>
        <taxon>Araneae</taxon>
        <taxon>Araneomorphae</taxon>
        <taxon>Entelegynae</taxon>
        <taxon>Araneoidea</taxon>
        <taxon>Araneidae</taxon>
        <taxon>Caerostris</taxon>
    </lineage>
</organism>
<reference evidence="2 3" key="1">
    <citation type="submission" date="2021-06" db="EMBL/GenBank/DDBJ databases">
        <title>Caerostris extrusa draft genome.</title>
        <authorList>
            <person name="Kono N."/>
            <person name="Arakawa K."/>
        </authorList>
    </citation>
    <scope>NUCLEOTIDE SEQUENCE [LARGE SCALE GENOMIC DNA]</scope>
</reference>